<dbReference type="STRING" id="79200.A0A161XR20"/>
<feature type="region of interest" description="Disordered" evidence="3">
    <location>
        <begin position="1"/>
        <end position="158"/>
    </location>
</feature>
<feature type="compositionally biased region" description="Gly residues" evidence="3">
    <location>
        <begin position="1"/>
        <end position="11"/>
    </location>
</feature>
<feature type="compositionally biased region" description="Basic and acidic residues" evidence="3">
    <location>
        <begin position="139"/>
        <end position="158"/>
    </location>
</feature>
<dbReference type="PROSITE" id="PS00315">
    <property type="entry name" value="DEHYDRIN_1"/>
    <property type="match status" value="1"/>
</dbReference>
<evidence type="ECO:0000256" key="2">
    <source>
        <dbReference type="RuleBase" id="RU003995"/>
    </source>
</evidence>
<dbReference type="InterPro" id="IPR030513">
    <property type="entry name" value="Dehydrin_CS"/>
</dbReference>
<dbReference type="AlphaFoldDB" id="A0A161XR20"/>
<name>A0A161XR20_DAUCS</name>
<dbReference type="EMBL" id="LNRQ01000005">
    <property type="protein sequence ID" value="KZM94066.1"/>
    <property type="molecule type" value="Genomic_DNA"/>
</dbReference>
<reference evidence="5" key="2">
    <citation type="submission" date="2022-03" db="EMBL/GenBank/DDBJ databases">
        <title>Draft title - Genomic analysis of global carrot germplasm unveils the trajectory of domestication and the origin of high carotenoid orange carrot.</title>
        <authorList>
            <person name="Iorizzo M."/>
            <person name="Ellison S."/>
            <person name="Senalik D."/>
            <person name="Macko-Podgorni A."/>
            <person name="Grzebelus D."/>
            <person name="Bostan H."/>
            <person name="Rolling W."/>
            <person name="Curaba J."/>
            <person name="Simon P."/>
        </authorList>
    </citation>
    <scope>NUCLEOTIDE SEQUENCE</scope>
    <source>
        <tissue evidence="5">Leaf</tissue>
    </source>
</reference>
<protein>
    <recommendedName>
        <fullName evidence="7">Dehydrin</fullName>
    </recommendedName>
</protein>
<dbReference type="Pfam" id="PF00257">
    <property type="entry name" value="Dehydrin"/>
    <property type="match status" value="1"/>
</dbReference>
<evidence type="ECO:0000256" key="1">
    <source>
        <dbReference type="ARBA" id="ARBA00008403"/>
    </source>
</evidence>
<comment type="similarity">
    <text evidence="1 2">Belongs to the plant dehydrin family.</text>
</comment>
<dbReference type="InterPro" id="IPR000167">
    <property type="entry name" value="Dehydrin"/>
</dbReference>
<feature type="compositionally biased region" description="Basic residues" evidence="3">
    <location>
        <begin position="94"/>
        <end position="105"/>
    </location>
</feature>
<evidence type="ECO:0000313" key="4">
    <source>
        <dbReference type="EMBL" id="KZM94066.1"/>
    </source>
</evidence>
<gene>
    <name evidence="4" type="ORF">DCAR_017311</name>
    <name evidence="5" type="ORF">DCAR_0519793</name>
</gene>
<accession>A0A161XR20</accession>
<dbReference type="KEGG" id="dcr:108223213"/>
<evidence type="ECO:0000256" key="3">
    <source>
        <dbReference type="SAM" id="MobiDB-lite"/>
    </source>
</evidence>
<dbReference type="Proteomes" id="UP000077755">
    <property type="component" value="Chromosome 5"/>
</dbReference>
<dbReference type="OMA" id="YAGERHE"/>
<proteinExistence type="inferred from homology"/>
<sequence>MASYGEGGYGGQKHHGSDEYGNPVRQTDEYGNPVEHTTGGTMGEYGTGGLTGATGMHGTGAHGVGLSTGSDGQPRLNRSASSSSSSSEDDGMGGRRKKAGMKQKIKGMLPGGHKEDQQTQTTTPVMGGSYGATGTGEQPEEKKGIMDKIKDKLPGGHH</sequence>
<keyword evidence="6" id="KW-1185">Reference proteome</keyword>
<feature type="compositionally biased region" description="Gly residues" evidence="3">
    <location>
        <begin position="40"/>
        <end position="63"/>
    </location>
</feature>
<dbReference type="PANTHER" id="PTHR33346:SF42">
    <property type="entry name" value="DEHYDRIN XERO 1"/>
    <property type="match status" value="1"/>
</dbReference>
<reference evidence="4" key="1">
    <citation type="journal article" date="2016" name="Nat. Genet.">
        <title>A high-quality carrot genome assembly provides new insights into carotenoid accumulation and asterid genome evolution.</title>
        <authorList>
            <person name="Iorizzo M."/>
            <person name="Ellison S."/>
            <person name="Senalik D."/>
            <person name="Zeng P."/>
            <person name="Satapoomin P."/>
            <person name="Huang J."/>
            <person name="Bowman M."/>
            <person name="Iovene M."/>
            <person name="Sanseverino W."/>
            <person name="Cavagnaro P."/>
            <person name="Yildiz M."/>
            <person name="Macko-Podgorni A."/>
            <person name="Moranska E."/>
            <person name="Grzebelus E."/>
            <person name="Grzebelus D."/>
            <person name="Ashrafi H."/>
            <person name="Zheng Z."/>
            <person name="Cheng S."/>
            <person name="Spooner D."/>
            <person name="Van Deynze A."/>
            <person name="Simon P."/>
        </authorList>
    </citation>
    <scope>NUCLEOTIDE SEQUENCE [LARGE SCALE GENOMIC DNA]</scope>
    <source>
        <tissue evidence="4">Leaf</tissue>
    </source>
</reference>
<evidence type="ECO:0008006" key="7">
    <source>
        <dbReference type="Google" id="ProtNLM"/>
    </source>
</evidence>
<dbReference type="PROSITE" id="PS00823">
    <property type="entry name" value="DEHYDRIN_2"/>
    <property type="match status" value="1"/>
</dbReference>
<dbReference type="GO" id="GO:0009414">
    <property type="term" value="P:response to water deprivation"/>
    <property type="evidence" value="ECO:0007669"/>
    <property type="project" value="TreeGrafter"/>
</dbReference>
<evidence type="ECO:0000313" key="6">
    <source>
        <dbReference type="Proteomes" id="UP000077755"/>
    </source>
</evidence>
<dbReference type="OrthoDB" id="1166395at2759"/>
<dbReference type="GO" id="GO:0005829">
    <property type="term" value="C:cytosol"/>
    <property type="evidence" value="ECO:0007669"/>
    <property type="project" value="TreeGrafter"/>
</dbReference>
<dbReference type="Gramene" id="KZM94066">
    <property type="protein sequence ID" value="KZM94066"/>
    <property type="gene ID" value="DCAR_017311"/>
</dbReference>
<evidence type="ECO:0000313" key="5">
    <source>
        <dbReference type="EMBL" id="WOH00433.1"/>
    </source>
</evidence>
<dbReference type="GO" id="GO:0009737">
    <property type="term" value="P:response to abscisic acid"/>
    <property type="evidence" value="ECO:0007669"/>
    <property type="project" value="TreeGrafter"/>
</dbReference>
<dbReference type="GO" id="GO:0009631">
    <property type="term" value="P:cold acclimation"/>
    <property type="evidence" value="ECO:0007669"/>
    <property type="project" value="TreeGrafter"/>
</dbReference>
<dbReference type="EMBL" id="CP093347">
    <property type="protein sequence ID" value="WOH00433.1"/>
    <property type="molecule type" value="Genomic_DNA"/>
</dbReference>
<organism evidence="4">
    <name type="scientific">Daucus carota subsp. sativus</name>
    <name type="common">Carrot</name>
    <dbReference type="NCBI Taxonomy" id="79200"/>
    <lineage>
        <taxon>Eukaryota</taxon>
        <taxon>Viridiplantae</taxon>
        <taxon>Streptophyta</taxon>
        <taxon>Embryophyta</taxon>
        <taxon>Tracheophyta</taxon>
        <taxon>Spermatophyta</taxon>
        <taxon>Magnoliopsida</taxon>
        <taxon>eudicotyledons</taxon>
        <taxon>Gunneridae</taxon>
        <taxon>Pentapetalae</taxon>
        <taxon>asterids</taxon>
        <taxon>campanulids</taxon>
        <taxon>Apiales</taxon>
        <taxon>Apiaceae</taxon>
        <taxon>Apioideae</taxon>
        <taxon>Scandiceae</taxon>
        <taxon>Daucinae</taxon>
        <taxon>Daucus</taxon>
        <taxon>Daucus sect. Daucus</taxon>
    </lineage>
</organism>
<dbReference type="PANTHER" id="PTHR33346">
    <property type="entry name" value="DEHYDRIN XERO 2-RELATED"/>
    <property type="match status" value="1"/>
</dbReference>